<organism evidence="3 4">
    <name type="scientific">Candidatus Wolfebacteria bacterium CG02_land_8_20_14_3_00_37_12</name>
    <dbReference type="NCBI Taxonomy" id="1975066"/>
    <lineage>
        <taxon>Bacteria</taxon>
        <taxon>Candidatus Wolfeibacteriota</taxon>
    </lineage>
</organism>
<dbReference type="GO" id="GO:0005840">
    <property type="term" value="C:ribosome"/>
    <property type="evidence" value="ECO:0007669"/>
    <property type="project" value="UniProtKB-KW"/>
</dbReference>
<accession>A0A2M7CQE9</accession>
<dbReference type="InterPro" id="IPR034704">
    <property type="entry name" value="Ribosomal_bL28/bL31-like_sf"/>
</dbReference>
<protein>
    <recommendedName>
        <fullName evidence="5">50S ribosomal protein L28</fullName>
    </recommendedName>
</protein>
<dbReference type="SUPFAM" id="SSF143800">
    <property type="entry name" value="L28p-like"/>
    <property type="match status" value="1"/>
</dbReference>
<sequence>MRQCEICEKGSIIRGTRKKLRGNYNPTSKKRKYPNLQSFLSKDGKRILACAKCIKTQSKRARAVVPTQGRGPDL</sequence>
<name>A0A2M7CQE9_9BACT</name>
<dbReference type="Gene3D" id="2.30.170.40">
    <property type="entry name" value="Ribosomal protein L28/L24"/>
    <property type="match status" value="1"/>
</dbReference>
<dbReference type="AlphaFoldDB" id="A0A2M7CQE9"/>
<dbReference type="InterPro" id="IPR037147">
    <property type="entry name" value="Ribosomal_bL28_sf"/>
</dbReference>
<reference evidence="4" key="1">
    <citation type="submission" date="2017-09" db="EMBL/GenBank/DDBJ databases">
        <title>Depth-based differentiation of microbial function through sediment-hosted aquifers and enrichment of novel symbionts in the deep terrestrial subsurface.</title>
        <authorList>
            <person name="Probst A.J."/>
            <person name="Ladd B."/>
            <person name="Jarett J.K."/>
            <person name="Geller-Mcgrath D.E."/>
            <person name="Sieber C.M.K."/>
            <person name="Emerson J.B."/>
            <person name="Anantharaman K."/>
            <person name="Thomas B.C."/>
            <person name="Malmstrom R."/>
            <person name="Stieglmeier M."/>
            <person name="Klingl A."/>
            <person name="Woyke T."/>
            <person name="Ryan C.M."/>
            <person name="Banfield J.F."/>
        </authorList>
    </citation>
    <scope>NUCLEOTIDE SEQUENCE [LARGE SCALE GENOMIC DNA]</scope>
</reference>
<evidence type="ECO:0000256" key="2">
    <source>
        <dbReference type="ARBA" id="ARBA00023274"/>
    </source>
</evidence>
<evidence type="ECO:0008006" key="5">
    <source>
        <dbReference type="Google" id="ProtNLM"/>
    </source>
</evidence>
<dbReference type="GO" id="GO:1990904">
    <property type="term" value="C:ribonucleoprotein complex"/>
    <property type="evidence" value="ECO:0007669"/>
    <property type="project" value="UniProtKB-KW"/>
</dbReference>
<comment type="caution">
    <text evidence="3">The sequence shown here is derived from an EMBL/GenBank/DDBJ whole genome shotgun (WGS) entry which is preliminary data.</text>
</comment>
<evidence type="ECO:0000313" key="3">
    <source>
        <dbReference type="EMBL" id="PIV31887.1"/>
    </source>
</evidence>
<dbReference type="GO" id="GO:0003735">
    <property type="term" value="F:structural constituent of ribosome"/>
    <property type="evidence" value="ECO:0007669"/>
    <property type="project" value="InterPro"/>
</dbReference>
<proteinExistence type="predicted"/>
<evidence type="ECO:0000256" key="1">
    <source>
        <dbReference type="ARBA" id="ARBA00022980"/>
    </source>
</evidence>
<keyword evidence="1" id="KW-0689">Ribosomal protein</keyword>
<dbReference type="Proteomes" id="UP000230595">
    <property type="component" value="Unassembled WGS sequence"/>
</dbReference>
<keyword evidence="2" id="KW-0687">Ribonucleoprotein</keyword>
<dbReference type="EMBL" id="PEUH01000015">
    <property type="protein sequence ID" value="PIV31887.1"/>
    <property type="molecule type" value="Genomic_DNA"/>
</dbReference>
<evidence type="ECO:0000313" key="4">
    <source>
        <dbReference type="Proteomes" id="UP000230595"/>
    </source>
</evidence>
<gene>
    <name evidence="3" type="ORF">COS33_00860</name>
</gene>